<comment type="caution">
    <text evidence="8">The sequence shown here is derived from an EMBL/GenBank/DDBJ whole genome shotgun (WGS) entry which is preliminary data.</text>
</comment>
<organism evidence="8 9">
    <name type="scientific">Microbacterium algeriense</name>
    <dbReference type="NCBI Taxonomy" id="2615184"/>
    <lineage>
        <taxon>Bacteria</taxon>
        <taxon>Bacillati</taxon>
        <taxon>Actinomycetota</taxon>
        <taxon>Actinomycetes</taxon>
        <taxon>Micrococcales</taxon>
        <taxon>Microbacteriaceae</taxon>
        <taxon>Microbacterium</taxon>
    </lineage>
</organism>
<dbReference type="SUPFAM" id="SSF53448">
    <property type="entry name" value="Nucleotide-diphospho-sugar transferases"/>
    <property type="match status" value="1"/>
</dbReference>
<evidence type="ECO:0000256" key="6">
    <source>
        <dbReference type="ARBA" id="ARBA00023136"/>
    </source>
</evidence>
<evidence type="ECO:0000313" key="8">
    <source>
        <dbReference type="EMBL" id="KAB1866339.1"/>
    </source>
</evidence>
<comment type="subcellular location">
    <subcellularLocation>
        <location evidence="1">Membrane</location>
        <topology evidence="1">Multi-pass membrane protein</topology>
    </subcellularLocation>
</comment>
<dbReference type="PANTHER" id="PTHR43867:SF2">
    <property type="entry name" value="CELLULOSE SYNTHASE CATALYTIC SUBUNIT A [UDP-FORMING]"/>
    <property type="match status" value="1"/>
</dbReference>
<evidence type="ECO:0000313" key="9">
    <source>
        <dbReference type="Proteomes" id="UP000478836"/>
    </source>
</evidence>
<evidence type="ECO:0000256" key="3">
    <source>
        <dbReference type="ARBA" id="ARBA00022679"/>
    </source>
</evidence>
<feature type="transmembrane region" description="Helical" evidence="7">
    <location>
        <begin position="324"/>
        <end position="350"/>
    </location>
</feature>
<keyword evidence="3" id="KW-0808">Transferase</keyword>
<sequence>MIAAANAISFLVTLTFLVYVFMIVVPFLRRRPDPEGPVDAFEWHMFVPCRDEEVVIGRTIRMLRTTVPEAHVWVIDDDSDDDTSAIVQAAADEDPFVHLVQRRRPDARTGKGDALNAAYFQLHDYLPDDADRSRVIVCVVDADGEVAENILRQAASPNAFGDPEVGAAQVTVYMKNRDDRHPVPGAGRVRNTFGRFLIRMQDIEFRGPIAAVQSLRGWTQTVGLGGNGQFTRLSVLDEISAQSDRPWHGSLLEDYELGIHVLLAGHKNRHLHDTYVSQEALHDFLRFTVQRTRWAQGNMQCIRYVPEIARSTKFTNAGVFEACYYLILPFFQVIANLAAVTLFIGAAIGLLSGAVSLPPASLALLAVFYLAFGIGPFFIWGPLYRRYSEPQAGFWTGILWGFGLWLYDYYVYLTGARAIYRILRGRNGWAKTRRNGEINVSGPIAKDS</sequence>
<keyword evidence="2" id="KW-0328">Glycosyltransferase</keyword>
<dbReference type="GeneID" id="77474890"/>
<evidence type="ECO:0000256" key="1">
    <source>
        <dbReference type="ARBA" id="ARBA00004141"/>
    </source>
</evidence>
<evidence type="ECO:0000256" key="2">
    <source>
        <dbReference type="ARBA" id="ARBA00022676"/>
    </source>
</evidence>
<evidence type="ECO:0000256" key="4">
    <source>
        <dbReference type="ARBA" id="ARBA00022692"/>
    </source>
</evidence>
<feature type="transmembrane region" description="Helical" evidence="7">
    <location>
        <begin position="7"/>
        <end position="28"/>
    </location>
</feature>
<name>A0ABQ6VDJ1_9MICO</name>
<dbReference type="InterPro" id="IPR050321">
    <property type="entry name" value="Glycosyltr_2/OpgH_subfam"/>
</dbReference>
<keyword evidence="9" id="KW-1185">Reference proteome</keyword>
<keyword evidence="6 7" id="KW-0472">Membrane</keyword>
<dbReference type="Pfam" id="PF13641">
    <property type="entry name" value="Glyco_tranf_2_3"/>
    <property type="match status" value="1"/>
</dbReference>
<dbReference type="Proteomes" id="UP000478836">
    <property type="component" value="Unassembled WGS sequence"/>
</dbReference>
<proteinExistence type="predicted"/>
<dbReference type="EMBL" id="WAAO01000001">
    <property type="protein sequence ID" value="KAB1866339.1"/>
    <property type="molecule type" value="Genomic_DNA"/>
</dbReference>
<reference evidence="9" key="1">
    <citation type="submission" date="2019-09" db="EMBL/GenBank/DDBJ databases">
        <title>Whole genome sequencing of Microbacterium maritypicum.</title>
        <authorList>
            <person name="Lenchi N."/>
        </authorList>
    </citation>
    <scope>NUCLEOTIDE SEQUENCE [LARGE SCALE GENOMIC DNA]</scope>
    <source>
        <strain evidence="9">G1</strain>
    </source>
</reference>
<evidence type="ECO:0000256" key="7">
    <source>
        <dbReference type="SAM" id="Phobius"/>
    </source>
</evidence>
<dbReference type="RefSeq" id="WP_151458299.1">
    <property type="nucleotide sequence ID" value="NZ_WAAO01000001.1"/>
</dbReference>
<protein>
    <submittedName>
        <fullName evidence="8">Glycosyltransferase family 2 protein</fullName>
    </submittedName>
</protein>
<evidence type="ECO:0000256" key="5">
    <source>
        <dbReference type="ARBA" id="ARBA00022989"/>
    </source>
</evidence>
<feature type="transmembrane region" description="Helical" evidence="7">
    <location>
        <begin position="362"/>
        <end position="380"/>
    </location>
</feature>
<keyword evidence="4 7" id="KW-0812">Transmembrane</keyword>
<accession>A0ABQ6VDJ1</accession>
<feature type="transmembrane region" description="Helical" evidence="7">
    <location>
        <begin position="392"/>
        <end position="412"/>
    </location>
</feature>
<gene>
    <name evidence="8" type="ORF">F6A08_00445</name>
</gene>
<keyword evidence="5 7" id="KW-1133">Transmembrane helix</keyword>
<dbReference type="PANTHER" id="PTHR43867">
    <property type="entry name" value="CELLULOSE SYNTHASE CATALYTIC SUBUNIT A [UDP-FORMING]"/>
    <property type="match status" value="1"/>
</dbReference>
<dbReference type="InterPro" id="IPR029044">
    <property type="entry name" value="Nucleotide-diphossugar_trans"/>
</dbReference>
<dbReference type="Gene3D" id="3.90.550.10">
    <property type="entry name" value="Spore Coat Polysaccharide Biosynthesis Protein SpsA, Chain A"/>
    <property type="match status" value="1"/>
</dbReference>